<protein>
    <submittedName>
        <fullName evidence="7">RhtB (Resistance to homoserine/threonine) family protein</fullName>
    </submittedName>
</protein>
<sequence>MENLPAYILMAAMMSMLPGADTVLIMKNTLSHGAKAGRFTILGMATGLTFWTVIAVLGLSVVISQSPVLFETIKYLGAAYLFYLGIRSFMTKSSFSLKEVQKSADETAAAGRNGRCRESYLQGVLSNILNPKTVVVYITFMPPFVDMSGNVNQQLMVLGGILTVIAVTWFLVLVFVLNHVQRWLNSPRFQQIFQKSTGLALMAFGAKLIF</sequence>
<evidence type="ECO:0000313" key="7">
    <source>
        <dbReference type="EMBL" id="RKD76007.1"/>
    </source>
</evidence>
<evidence type="ECO:0000256" key="6">
    <source>
        <dbReference type="SAM" id="Phobius"/>
    </source>
</evidence>
<dbReference type="GO" id="GO:0005886">
    <property type="term" value="C:plasma membrane"/>
    <property type="evidence" value="ECO:0007669"/>
    <property type="project" value="UniProtKB-SubCell"/>
</dbReference>
<dbReference type="EMBL" id="RAPK01000006">
    <property type="protein sequence ID" value="RKD76007.1"/>
    <property type="molecule type" value="Genomic_DNA"/>
</dbReference>
<keyword evidence="5 6" id="KW-0472">Membrane</keyword>
<evidence type="ECO:0000256" key="4">
    <source>
        <dbReference type="ARBA" id="ARBA00022989"/>
    </source>
</evidence>
<dbReference type="OrthoDB" id="9784202at2"/>
<evidence type="ECO:0000313" key="8">
    <source>
        <dbReference type="Proteomes" id="UP000285120"/>
    </source>
</evidence>
<dbReference type="GO" id="GO:0015171">
    <property type="term" value="F:amino acid transmembrane transporter activity"/>
    <property type="evidence" value="ECO:0007669"/>
    <property type="project" value="TreeGrafter"/>
</dbReference>
<keyword evidence="3 6" id="KW-0812">Transmembrane</keyword>
<dbReference type="Pfam" id="PF01810">
    <property type="entry name" value="LysE"/>
    <property type="match status" value="1"/>
</dbReference>
<organism evidence="7 8">
    <name type="scientific">Sinobaca qinghaiensis</name>
    <dbReference type="NCBI Taxonomy" id="342944"/>
    <lineage>
        <taxon>Bacteria</taxon>
        <taxon>Bacillati</taxon>
        <taxon>Bacillota</taxon>
        <taxon>Bacilli</taxon>
        <taxon>Bacillales</taxon>
        <taxon>Sporolactobacillaceae</taxon>
        <taxon>Sinobaca</taxon>
    </lineage>
</organism>
<proteinExistence type="predicted"/>
<dbReference type="AlphaFoldDB" id="A0A419V7I0"/>
<dbReference type="PIRSF" id="PIRSF006324">
    <property type="entry name" value="LeuE"/>
    <property type="match status" value="1"/>
</dbReference>
<dbReference type="InterPro" id="IPR001123">
    <property type="entry name" value="LeuE-type"/>
</dbReference>
<keyword evidence="2" id="KW-1003">Cell membrane</keyword>
<dbReference type="Proteomes" id="UP000285120">
    <property type="component" value="Unassembled WGS sequence"/>
</dbReference>
<evidence type="ECO:0000256" key="1">
    <source>
        <dbReference type="ARBA" id="ARBA00004651"/>
    </source>
</evidence>
<feature type="transmembrane region" description="Helical" evidence="6">
    <location>
        <begin position="155"/>
        <end position="177"/>
    </location>
</feature>
<reference evidence="7 8" key="1">
    <citation type="submission" date="2018-09" db="EMBL/GenBank/DDBJ databases">
        <title>Genomic Encyclopedia of Archaeal and Bacterial Type Strains, Phase II (KMG-II): from individual species to whole genera.</title>
        <authorList>
            <person name="Goeker M."/>
        </authorList>
    </citation>
    <scope>NUCLEOTIDE SEQUENCE [LARGE SCALE GENOMIC DNA]</scope>
    <source>
        <strain evidence="7 8">DSM 17008</strain>
    </source>
</reference>
<evidence type="ECO:0000256" key="3">
    <source>
        <dbReference type="ARBA" id="ARBA00022692"/>
    </source>
</evidence>
<feature type="transmembrane region" description="Helical" evidence="6">
    <location>
        <begin position="39"/>
        <end position="62"/>
    </location>
</feature>
<dbReference type="PANTHER" id="PTHR30086">
    <property type="entry name" value="ARGININE EXPORTER PROTEIN ARGO"/>
    <property type="match status" value="1"/>
</dbReference>
<keyword evidence="8" id="KW-1185">Reference proteome</keyword>
<gene>
    <name evidence="7" type="ORF">ATL39_0219</name>
</gene>
<accession>A0A419V7I0</accession>
<evidence type="ECO:0000256" key="2">
    <source>
        <dbReference type="ARBA" id="ARBA00022475"/>
    </source>
</evidence>
<feature type="transmembrane region" description="Helical" evidence="6">
    <location>
        <begin position="6"/>
        <end position="27"/>
    </location>
</feature>
<dbReference type="RefSeq" id="WP_120191430.1">
    <property type="nucleotide sequence ID" value="NZ_RAPK01000006.1"/>
</dbReference>
<comment type="caution">
    <text evidence="7">The sequence shown here is derived from an EMBL/GenBank/DDBJ whole genome shotgun (WGS) entry which is preliminary data.</text>
</comment>
<name>A0A419V7I0_9BACL</name>
<evidence type="ECO:0000256" key="5">
    <source>
        <dbReference type="ARBA" id="ARBA00023136"/>
    </source>
</evidence>
<dbReference type="PANTHER" id="PTHR30086:SF20">
    <property type="entry name" value="ARGININE EXPORTER PROTEIN ARGO-RELATED"/>
    <property type="match status" value="1"/>
</dbReference>
<keyword evidence="4 6" id="KW-1133">Transmembrane helix</keyword>
<comment type="subcellular location">
    <subcellularLocation>
        <location evidence="1">Cell membrane</location>
        <topology evidence="1">Multi-pass membrane protein</topology>
    </subcellularLocation>
</comment>